<dbReference type="Proteomes" id="UP000004217">
    <property type="component" value="Unassembled WGS sequence"/>
</dbReference>
<evidence type="ECO:0000259" key="1">
    <source>
        <dbReference type="Pfam" id="PF04149"/>
    </source>
</evidence>
<feature type="domain" description="DUF397" evidence="1">
    <location>
        <begin position="14"/>
        <end position="63"/>
    </location>
</feature>
<name>G2G6E5_9ACTN</name>
<dbReference type="PATRIC" id="fig|700597.3.peg.1020"/>
<evidence type="ECO:0000313" key="3">
    <source>
        <dbReference type="Proteomes" id="UP000004217"/>
    </source>
</evidence>
<keyword evidence="3" id="KW-1185">Reference proteome</keyword>
<proteinExistence type="predicted"/>
<dbReference type="AlphaFoldDB" id="G2G6E5"/>
<sequence>MIRPTLAESAREPAWFKSSYSDGPDGDSCVEVAAAPGTVHVRDSKRVAGPWLVLGSRAWARFVPYASGVSGTAWFKSSYSGGNDGNSCVEAAATPGTVHVRDSKNVAGPWLVIGPGVWADFLAYATRR</sequence>
<gene>
    <name evidence="2" type="ORF">SZN_05262</name>
</gene>
<dbReference type="Pfam" id="PF04149">
    <property type="entry name" value="DUF397"/>
    <property type="match status" value="2"/>
</dbReference>
<evidence type="ECO:0000313" key="2">
    <source>
        <dbReference type="EMBL" id="EGX60836.1"/>
    </source>
</evidence>
<feature type="domain" description="DUF397" evidence="1">
    <location>
        <begin position="73"/>
        <end position="125"/>
    </location>
</feature>
<reference evidence="2 3" key="1">
    <citation type="submission" date="2011-08" db="EMBL/GenBank/DDBJ databases">
        <authorList>
            <person name="Lin Y."/>
            <person name="Hao X."/>
            <person name="Johnstone L."/>
            <person name="Miller S.J."/>
            <person name="Wei G."/>
            <person name="Rensing C."/>
        </authorList>
    </citation>
    <scope>NUCLEOTIDE SEQUENCE [LARGE SCALE GENOMIC DNA]</scope>
    <source>
        <strain evidence="2 3">K42</strain>
    </source>
</reference>
<protein>
    <recommendedName>
        <fullName evidence="1">DUF397 domain-containing protein</fullName>
    </recommendedName>
</protein>
<comment type="caution">
    <text evidence="2">The sequence shown here is derived from an EMBL/GenBank/DDBJ whole genome shotgun (WGS) entry which is preliminary data.</text>
</comment>
<dbReference type="EMBL" id="AGBF01000009">
    <property type="protein sequence ID" value="EGX60836.1"/>
    <property type="molecule type" value="Genomic_DNA"/>
</dbReference>
<accession>G2G6E5</accession>
<organism evidence="2 3">
    <name type="scientific">Streptomyces zinciresistens K42</name>
    <dbReference type="NCBI Taxonomy" id="700597"/>
    <lineage>
        <taxon>Bacteria</taxon>
        <taxon>Bacillati</taxon>
        <taxon>Actinomycetota</taxon>
        <taxon>Actinomycetes</taxon>
        <taxon>Kitasatosporales</taxon>
        <taxon>Streptomycetaceae</taxon>
        <taxon>Streptomyces</taxon>
    </lineage>
</organism>
<dbReference type="InterPro" id="IPR007278">
    <property type="entry name" value="DUF397"/>
</dbReference>